<keyword evidence="3" id="KW-1185">Reference proteome</keyword>
<dbReference type="GO" id="GO:0042729">
    <property type="term" value="C:DASH complex"/>
    <property type="evidence" value="ECO:0007669"/>
    <property type="project" value="InterPro"/>
</dbReference>
<feature type="coiled-coil region" evidence="1">
    <location>
        <begin position="134"/>
        <end position="161"/>
    </location>
</feature>
<reference evidence="3" key="2">
    <citation type="submission" date="2012-08" db="EMBL/GenBank/DDBJ databases">
        <title>Genome sequence of Kazachstania naganishii.</title>
        <authorList>
            <person name="Gordon J.L."/>
            <person name="Armisen D."/>
            <person name="Proux-Wera E."/>
            <person name="OhEigeartaigh S.S."/>
            <person name="Byrne K.P."/>
            <person name="Wolfe K.H."/>
        </authorList>
    </citation>
    <scope>NUCLEOTIDE SEQUENCE [LARGE SCALE GENOMIC DNA]</scope>
    <source>
        <strain evidence="3">ATCC MYA-139 / BCRC 22969 / CBS 8797 / CCRC 22969 / KCTC 17520 / NBRC 10181 / NCYC 3082</strain>
    </source>
</reference>
<organism evidence="2 3">
    <name type="scientific">Huiozyma naganishii (strain ATCC MYA-139 / BCRC 22969 / CBS 8797 / KCTC 17520 / NBRC 10181 / NCYC 3082 / Yp74L-3)</name>
    <name type="common">Yeast</name>
    <name type="synonym">Kazachstania naganishii</name>
    <dbReference type="NCBI Taxonomy" id="1071383"/>
    <lineage>
        <taxon>Eukaryota</taxon>
        <taxon>Fungi</taxon>
        <taxon>Dikarya</taxon>
        <taxon>Ascomycota</taxon>
        <taxon>Saccharomycotina</taxon>
        <taxon>Saccharomycetes</taxon>
        <taxon>Saccharomycetales</taxon>
        <taxon>Saccharomycetaceae</taxon>
        <taxon>Huiozyma</taxon>
    </lineage>
</organism>
<dbReference type="Pfam" id="PF08287">
    <property type="entry name" value="DASH_Spc19"/>
    <property type="match status" value="1"/>
</dbReference>
<evidence type="ECO:0000313" key="3">
    <source>
        <dbReference type="Proteomes" id="UP000006310"/>
    </source>
</evidence>
<dbReference type="KEGG" id="kng:KNAG_0A04600"/>
<dbReference type="STRING" id="1071383.J7RTQ0"/>
<evidence type="ECO:0000313" key="2">
    <source>
        <dbReference type="EMBL" id="CCK68132.1"/>
    </source>
</evidence>
<dbReference type="OrthoDB" id="3361333at2759"/>
<name>J7RTQ0_HUIN7</name>
<dbReference type="GO" id="GO:0008608">
    <property type="term" value="P:attachment of spindle microtubules to kinetochore"/>
    <property type="evidence" value="ECO:0007669"/>
    <property type="project" value="InterPro"/>
</dbReference>
<proteinExistence type="predicted"/>
<dbReference type="EMBL" id="HE978314">
    <property type="protein sequence ID" value="CCK68132.1"/>
    <property type="molecule type" value="Genomic_DNA"/>
</dbReference>
<accession>J7RTQ0</accession>
<dbReference type="InterPro" id="IPR013251">
    <property type="entry name" value="DASH_Spc19"/>
</dbReference>
<dbReference type="GeneID" id="34523767"/>
<dbReference type="AlphaFoldDB" id="J7RTQ0"/>
<reference evidence="2 3" key="1">
    <citation type="journal article" date="2011" name="Proc. Natl. Acad. Sci. U.S.A.">
        <title>Evolutionary erosion of yeast sex chromosomes by mating-type switching accidents.</title>
        <authorList>
            <person name="Gordon J.L."/>
            <person name="Armisen D."/>
            <person name="Proux-Wera E."/>
            <person name="Oheigeartaigh S.S."/>
            <person name="Byrne K.P."/>
            <person name="Wolfe K.H."/>
        </authorList>
    </citation>
    <scope>NUCLEOTIDE SEQUENCE [LARGE SCALE GENOMIC DNA]</scope>
    <source>
        <strain evidence="3">ATCC MYA-139 / BCRC 22969 / CBS 8797 / CCRC 22969 / KCTC 17520 / NBRC 10181 / NCYC 3082</strain>
    </source>
</reference>
<gene>
    <name evidence="2" type="primary">KNAG0A04600</name>
    <name evidence="2" type="ordered locus">KNAG_0A04600</name>
</gene>
<dbReference type="GO" id="GO:0005876">
    <property type="term" value="C:spindle microtubule"/>
    <property type="evidence" value="ECO:0007669"/>
    <property type="project" value="InterPro"/>
</dbReference>
<evidence type="ECO:0000256" key="1">
    <source>
        <dbReference type="SAM" id="Coils"/>
    </source>
</evidence>
<dbReference type="Proteomes" id="UP000006310">
    <property type="component" value="Chromosome 1"/>
</dbReference>
<sequence length="165" mass="19024">MGSLKECLWCLEDSVSLLADCNRTLSRNNDDHRFITQKLLQCDREHMLATEFDMERATKDLNEDVQPLMRLKDMLVQRSLPRLKDDLHELEKVKRENEVTLLEMESSAVYQNESTLTSGDVNTNPGDVVVGPISQERLQQLKNLNLEIEQKRQQLAALQEAQESV</sequence>
<protein>
    <submittedName>
        <fullName evidence="2">Uncharacterized protein</fullName>
    </submittedName>
</protein>
<dbReference type="HOGENOM" id="CLU_1611021_0_0_1"/>
<dbReference type="RefSeq" id="XP_022462378.1">
    <property type="nucleotide sequence ID" value="XM_022608908.1"/>
</dbReference>
<keyword evidence="1" id="KW-0175">Coiled coil</keyword>